<reference evidence="1 2" key="1">
    <citation type="submission" date="2014-02" db="EMBL/GenBank/DDBJ databases">
        <title>Transposable element dynamics among asymbiotic and ectomycorrhizal Amanita fungi.</title>
        <authorList>
            <consortium name="DOE Joint Genome Institute"/>
            <person name="Hess J."/>
            <person name="Skrede I."/>
            <person name="Wolfe B."/>
            <person name="LaButti K."/>
            <person name="Ohm R.A."/>
            <person name="Grigoriev I.V."/>
            <person name="Pringle A."/>
        </authorList>
    </citation>
    <scope>NUCLEOTIDE SEQUENCE [LARGE SCALE GENOMIC DNA]</scope>
    <source>
        <strain evidence="1 2">SKay4041</strain>
    </source>
</reference>
<keyword evidence="2" id="KW-1185">Reference proteome</keyword>
<name>A0A2A9NI16_9AGAR</name>
<evidence type="ECO:0000313" key="2">
    <source>
        <dbReference type="Proteomes" id="UP000242287"/>
    </source>
</evidence>
<evidence type="ECO:0000313" key="1">
    <source>
        <dbReference type="EMBL" id="PFH47396.1"/>
    </source>
</evidence>
<protein>
    <submittedName>
        <fullName evidence="1">Uncharacterized protein</fullName>
    </submittedName>
</protein>
<dbReference type="EMBL" id="KZ302113">
    <property type="protein sequence ID" value="PFH47396.1"/>
    <property type="molecule type" value="Genomic_DNA"/>
</dbReference>
<sequence>MPSEISVLYNAAKRAIPVKQSAKNGVLDYFKLSIDISHVCLQATSIPMQHVTPPYGSSLSITRRLVVGYSMELEGEEPKDTRASLTRYLFDYIPKNKQRKFCLQGEIKIKSDSELEVLQALCIPTLPASVVKWVIANLPQN</sequence>
<dbReference type="AlphaFoldDB" id="A0A2A9NI16"/>
<accession>A0A2A9NI16</accession>
<gene>
    <name evidence="1" type="ORF">AMATHDRAFT_50331</name>
</gene>
<dbReference type="Proteomes" id="UP000242287">
    <property type="component" value="Unassembled WGS sequence"/>
</dbReference>
<organism evidence="1 2">
    <name type="scientific">Amanita thiersii Skay4041</name>
    <dbReference type="NCBI Taxonomy" id="703135"/>
    <lineage>
        <taxon>Eukaryota</taxon>
        <taxon>Fungi</taxon>
        <taxon>Dikarya</taxon>
        <taxon>Basidiomycota</taxon>
        <taxon>Agaricomycotina</taxon>
        <taxon>Agaricomycetes</taxon>
        <taxon>Agaricomycetidae</taxon>
        <taxon>Agaricales</taxon>
        <taxon>Pluteineae</taxon>
        <taxon>Amanitaceae</taxon>
        <taxon>Amanita</taxon>
    </lineage>
</organism>
<proteinExistence type="predicted"/>